<dbReference type="SUPFAM" id="SSF69349">
    <property type="entry name" value="Phage fibre proteins"/>
    <property type="match status" value="1"/>
</dbReference>
<dbReference type="Gene3D" id="2.40.50.230">
    <property type="entry name" value="Gp5 N-terminal domain"/>
    <property type="match status" value="1"/>
</dbReference>
<dbReference type="InterPro" id="IPR037026">
    <property type="entry name" value="Vgr_OB-fold_dom_sf"/>
</dbReference>
<evidence type="ECO:0000256" key="3">
    <source>
        <dbReference type="ARBA" id="ARBA00022525"/>
    </source>
</evidence>
<evidence type="ECO:0000313" key="7">
    <source>
        <dbReference type="Proteomes" id="UP000319732"/>
    </source>
</evidence>
<dbReference type="InterPro" id="IPR006531">
    <property type="entry name" value="Gp5/Vgr_OB"/>
</dbReference>
<organism evidence="6 7">
    <name type="scientific">Exilibacterium tricleocarpae</name>
    <dbReference type="NCBI Taxonomy" id="2591008"/>
    <lineage>
        <taxon>Bacteria</taxon>
        <taxon>Pseudomonadati</taxon>
        <taxon>Pseudomonadota</taxon>
        <taxon>Gammaproteobacteria</taxon>
        <taxon>Cellvibrionales</taxon>
        <taxon>Cellvibrionaceae</taxon>
        <taxon>Exilibacterium</taxon>
    </lineage>
</organism>
<dbReference type="InterPro" id="IPR050708">
    <property type="entry name" value="T6SS_VgrG/RHS"/>
</dbReference>
<comment type="similarity">
    <text evidence="2">Belongs to the VgrG protein family.</text>
</comment>
<evidence type="ECO:0000256" key="2">
    <source>
        <dbReference type="ARBA" id="ARBA00005558"/>
    </source>
</evidence>
<dbReference type="Proteomes" id="UP000319732">
    <property type="component" value="Unassembled WGS sequence"/>
</dbReference>
<keyword evidence="7" id="KW-1185">Reference proteome</keyword>
<dbReference type="Gene3D" id="2.30.110.50">
    <property type="match status" value="1"/>
</dbReference>
<dbReference type="PANTHER" id="PTHR32305">
    <property type="match status" value="1"/>
</dbReference>
<keyword evidence="3" id="KW-0964">Secreted</keyword>
<evidence type="ECO:0000259" key="5">
    <source>
        <dbReference type="Pfam" id="PF22178"/>
    </source>
</evidence>
<protein>
    <submittedName>
        <fullName evidence="6">Type VI secretion system tip protein VgrG</fullName>
    </submittedName>
</protein>
<dbReference type="SUPFAM" id="SSF69279">
    <property type="entry name" value="Phage tail proteins"/>
    <property type="match status" value="2"/>
</dbReference>
<dbReference type="InterPro" id="IPR054030">
    <property type="entry name" value="Gp5_Vgr_C"/>
</dbReference>
<dbReference type="InterPro" id="IPR017847">
    <property type="entry name" value="T6SS_RhsGE_Vgr_subset"/>
</dbReference>
<dbReference type="AlphaFoldDB" id="A0A545SPM8"/>
<feature type="domain" description="Gp5/Type VI secretion system Vgr C-terminal trimerisation" evidence="5">
    <location>
        <begin position="467"/>
        <end position="569"/>
    </location>
</feature>
<feature type="domain" description="Gp5/Type VI secretion system Vgr protein OB-fold" evidence="4">
    <location>
        <begin position="389"/>
        <end position="453"/>
    </location>
</feature>
<proteinExistence type="inferred from homology"/>
<dbReference type="Gene3D" id="4.10.220.110">
    <property type="match status" value="1"/>
</dbReference>
<dbReference type="Pfam" id="PF04717">
    <property type="entry name" value="Phage_base_V"/>
    <property type="match status" value="1"/>
</dbReference>
<dbReference type="SUPFAM" id="SSF69255">
    <property type="entry name" value="gp5 N-terminal domain-like"/>
    <property type="match status" value="1"/>
</dbReference>
<dbReference type="NCBIfam" id="TIGR03361">
    <property type="entry name" value="VI_Rhs_Vgr"/>
    <property type="match status" value="1"/>
</dbReference>
<evidence type="ECO:0000256" key="1">
    <source>
        <dbReference type="ARBA" id="ARBA00004613"/>
    </source>
</evidence>
<dbReference type="InterPro" id="IPR006533">
    <property type="entry name" value="T6SS_Vgr_RhsGE"/>
</dbReference>
<comment type="caution">
    <text evidence="6">The sequence shown here is derived from an EMBL/GenBank/DDBJ whole genome shotgun (WGS) entry which is preliminary data.</text>
</comment>
<dbReference type="Pfam" id="PF22178">
    <property type="entry name" value="Gp5_trimer_C"/>
    <property type="match status" value="1"/>
</dbReference>
<dbReference type="PANTHER" id="PTHR32305:SF15">
    <property type="entry name" value="PROTEIN RHSA-RELATED"/>
    <property type="match status" value="1"/>
</dbReference>
<gene>
    <name evidence="6" type="primary">tssI</name>
    <name evidence="6" type="ORF">FKG94_26615</name>
</gene>
<dbReference type="RefSeq" id="WP_142929991.1">
    <property type="nucleotide sequence ID" value="NZ_ML660114.1"/>
</dbReference>
<dbReference type="OrthoDB" id="9762420at2"/>
<dbReference type="Gene3D" id="3.55.50.10">
    <property type="entry name" value="Baseplate protein-like domains"/>
    <property type="match status" value="1"/>
</dbReference>
<dbReference type="Pfam" id="PF05954">
    <property type="entry name" value="Phage_GPD"/>
    <property type="match status" value="1"/>
</dbReference>
<evidence type="ECO:0000313" key="6">
    <source>
        <dbReference type="EMBL" id="TQV66929.1"/>
    </source>
</evidence>
<comment type="subcellular location">
    <subcellularLocation>
        <location evidence="1">Secreted</location>
    </subcellularLocation>
</comment>
<accession>A0A545SPM8</accession>
<name>A0A545SPM8_9GAMM</name>
<evidence type="ECO:0000259" key="4">
    <source>
        <dbReference type="Pfam" id="PF04717"/>
    </source>
</evidence>
<sequence length="619" mass="68809">MSTLSQEKRLIQIDTPAGKDVFVALALDGEESVSELYQFNVELQSDKKDIDPTDIVGQEVTVSIHYRKDAPRYIHGVVNNLNCSGMNADGLRRYHMSIVPRLWFLELTGENRIFQNMTTGDVVGKVLKEHGVDFQYKAGKYDKRAYCIQYHESDYDFVTRLLAEEGISFYFTHAKGKHTLVIADKNAQFFDCEESKVLCDDSEGIAPHASRIRAWQRQYSFHTGKFSFADHIESKPGKDNPSVVTTKTKLKDIAKLNREYYGSYVPYKRDEDLVGHGTSYGIKDHAKVFVERAESQYDTATADSNCCSFGAGGRFTLDHELLATERDKYLITSVYHSAEQESERRSYSNRFSCQPASVPLRPPLRPSRARMDGPHIAVVEEVKATDSAGADPQTMVKVKFMWDTQQSSCMVRVAQAYAGKNWGSVFVPRVGQDVIVEFLGGDADRPLITGAVYNGTNKAPPYTKTQSGLKTESSAFNELRFDDKGGAEEIYMEAGKDHNFLVHNDQKGMIENNQELQIKANRDITVDGNQSHTIKGNDEIKVTGNQTDEVTGDITMKSSKNINIQASMAINLKVGGNKITIDNTGVSINGTMVKINGSAMAELKAGGILTLQGSLAKIN</sequence>
<reference evidence="6 7" key="1">
    <citation type="submission" date="2019-06" db="EMBL/GenBank/DDBJ databases">
        <title>Whole genome sequence for Cellvibrionaceae sp. R142.</title>
        <authorList>
            <person name="Wang G."/>
        </authorList>
    </citation>
    <scope>NUCLEOTIDE SEQUENCE [LARGE SCALE GENOMIC DNA]</scope>
    <source>
        <strain evidence="6 7">R142</strain>
    </source>
</reference>
<dbReference type="GO" id="GO:0005576">
    <property type="term" value="C:extracellular region"/>
    <property type="evidence" value="ECO:0007669"/>
    <property type="project" value="UniProtKB-SubCell"/>
</dbReference>
<dbReference type="NCBIfam" id="TIGR01646">
    <property type="entry name" value="vgr_GE"/>
    <property type="match status" value="1"/>
</dbReference>
<dbReference type="EMBL" id="VHSG01000038">
    <property type="protein sequence ID" value="TQV66929.1"/>
    <property type="molecule type" value="Genomic_DNA"/>
</dbReference>